<dbReference type="Gene3D" id="2.80.10.50">
    <property type="match status" value="1"/>
</dbReference>
<dbReference type="GO" id="GO:0005990">
    <property type="term" value="P:lactose catabolic process"/>
    <property type="evidence" value="ECO:0007669"/>
    <property type="project" value="TreeGrafter"/>
</dbReference>
<dbReference type="Pfam" id="PF02836">
    <property type="entry name" value="Glyco_hydro_2_C"/>
    <property type="match status" value="1"/>
</dbReference>
<dbReference type="SUPFAM" id="SSF49303">
    <property type="entry name" value="beta-Galactosidase/glucuronidase domain"/>
    <property type="match status" value="2"/>
</dbReference>
<dbReference type="PANTHER" id="PTHR46323">
    <property type="entry name" value="BETA-GALACTOSIDASE"/>
    <property type="match status" value="1"/>
</dbReference>
<dbReference type="PROSITE" id="PS00719">
    <property type="entry name" value="GLYCOSYL_HYDROL_F2_1"/>
    <property type="match status" value="1"/>
</dbReference>
<dbReference type="SMART" id="SM01038">
    <property type="entry name" value="Bgal_small_N"/>
    <property type="match status" value="1"/>
</dbReference>
<dbReference type="Pfam" id="PF00703">
    <property type="entry name" value="Glyco_hydro_2"/>
    <property type="match status" value="1"/>
</dbReference>
<dbReference type="InterPro" id="IPR008979">
    <property type="entry name" value="Galactose-bd-like_sf"/>
</dbReference>
<dbReference type="PANTHER" id="PTHR46323:SF2">
    <property type="entry name" value="BETA-GALACTOSIDASE"/>
    <property type="match status" value="1"/>
</dbReference>
<dbReference type="InterPro" id="IPR017853">
    <property type="entry name" value="GH"/>
</dbReference>
<dbReference type="GO" id="GO:0030246">
    <property type="term" value="F:carbohydrate binding"/>
    <property type="evidence" value="ECO:0007669"/>
    <property type="project" value="InterPro"/>
</dbReference>
<dbReference type="InterPro" id="IPR036156">
    <property type="entry name" value="Beta-gal/glucu_dom_sf"/>
</dbReference>
<dbReference type="InterPro" id="IPR032312">
    <property type="entry name" value="LacZ_4"/>
</dbReference>
<dbReference type="KEGG" id="gfl:GRFL_3361"/>
<organism evidence="12 13">
    <name type="scientific">Christiangramia flava JLT2011</name>
    <dbReference type="NCBI Taxonomy" id="1229726"/>
    <lineage>
        <taxon>Bacteria</taxon>
        <taxon>Pseudomonadati</taxon>
        <taxon>Bacteroidota</taxon>
        <taxon>Flavobacteriia</taxon>
        <taxon>Flavobacteriales</taxon>
        <taxon>Flavobacteriaceae</taxon>
        <taxon>Christiangramia</taxon>
    </lineage>
</organism>
<evidence type="ECO:0000256" key="1">
    <source>
        <dbReference type="ARBA" id="ARBA00001412"/>
    </source>
</evidence>
<name>A0A1L7IAF0_9FLAO</name>
<dbReference type="Gene3D" id="3.20.20.80">
    <property type="entry name" value="Glycosidases"/>
    <property type="match status" value="1"/>
</dbReference>
<dbReference type="Gene3D" id="2.60.120.260">
    <property type="entry name" value="Galactose-binding domain-like"/>
    <property type="match status" value="1"/>
</dbReference>
<dbReference type="GO" id="GO:0009341">
    <property type="term" value="C:beta-galactosidase complex"/>
    <property type="evidence" value="ECO:0007669"/>
    <property type="project" value="InterPro"/>
</dbReference>
<evidence type="ECO:0000256" key="8">
    <source>
        <dbReference type="ARBA" id="ARBA00023295"/>
    </source>
</evidence>
<dbReference type="InterPro" id="IPR035992">
    <property type="entry name" value="Ricin_B-like_lectins"/>
</dbReference>
<dbReference type="SUPFAM" id="SSF50370">
    <property type="entry name" value="Ricin B-like lectins"/>
    <property type="match status" value="1"/>
</dbReference>
<dbReference type="GO" id="GO:0004565">
    <property type="term" value="F:beta-galactosidase activity"/>
    <property type="evidence" value="ECO:0007669"/>
    <property type="project" value="UniProtKB-EC"/>
</dbReference>
<dbReference type="InterPro" id="IPR011013">
    <property type="entry name" value="Gal_mutarotase_sf_dom"/>
</dbReference>
<keyword evidence="8 10" id="KW-0326">Glycosidase</keyword>
<protein>
    <recommendedName>
        <fullName evidence="5 10">Beta-galactosidase</fullName>
        <ecNumber evidence="5 10">3.2.1.23</ecNumber>
    </recommendedName>
    <alternativeName>
        <fullName evidence="9 10">Lactase</fullName>
    </alternativeName>
</protein>
<dbReference type="InterPro" id="IPR023230">
    <property type="entry name" value="Glyco_hydro_2_CS"/>
</dbReference>
<dbReference type="InterPro" id="IPR004199">
    <property type="entry name" value="B-gal_small/dom_5"/>
</dbReference>
<comment type="similarity">
    <text evidence="3 10">Belongs to the glycosyl hydrolase 2 family.</text>
</comment>
<dbReference type="Proteomes" id="UP000186230">
    <property type="component" value="Chromosome"/>
</dbReference>
<dbReference type="SUPFAM" id="SSF49785">
    <property type="entry name" value="Galactose-binding domain-like"/>
    <property type="match status" value="1"/>
</dbReference>
<gene>
    <name evidence="12" type="ORF">GRFL_3361</name>
</gene>
<dbReference type="STRING" id="1229726.GRFL_3361"/>
<evidence type="ECO:0000313" key="12">
    <source>
        <dbReference type="EMBL" id="APU70085.1"/>
    </source>
</evidence>
<evidence type="ECO:0000256" key="3">
    <source>
        <dbReference type="ARBA" id="ARBA00007401"/>
    </source>
</evidence>
<dbReference type="InterPro" id="IPR013783">
    <property type="entry name" value="Ig-like_fold"/>
</dbReference>
<dbReference type="PROSITE" id="PS50231">
    <property type="entry name" value="RICIN_B_LECTIN"/>
    <property type="match status" value="1"/>
</dbReference>
<dbReference type="EMBL" id="CP016359">
    <property type="protein sequence ID" value="APU70085.1"/>
    <property type="molecule type" value="Genomic_DNA"/>
</dbReference>
<dbReference type="CDD" id="cd00161">
    <property type="entry name" value="beta-trefoil_Ricin-like"/>
    <property type="match status" value="1"/>
</dbReference>
<dbReference type="Pfam" id="PF14200">
    <property type="entry name" value="RicinB_lectin_2"/>
    <property type="match status" value="1"/>
</dbReference>
<evidence type="ECO:0000256" key="4">
    <source>
        <dbReference type="ARBA" id="ARBA00011245"/>
    </source>
</evidence>
<dbReference type="PRINTS" id="PR00132">
    <property type="entry name" value="GLHYDRLASE2"/>
</dbReference>
<evidence type="ECO:0000259" key="11">
    <source>
        <dbReference type="SMART" id="SM01038"/>
    </source>
</evidence>
<keyword evidence="7" id="KW-0106">Calcium</keyword>
<dbReference type="SUPFAM" id="SSF51445">
    <property type="entry name" value="(Trans)glycosidases"/>
    <property type="match status" value="1"/>
</dbReference>
<dbReference type="InterPro" id="IPR006104">
    <property type="entry name" value="Glyco_hydro_2_N"/>
</dbReference>
<dbReference type="EC" id="3.2.1.23" evidence="5 10"/>
<sequence>MNNQSPLFLVNPDKNDDGQLWQIVELKNGNFNIKNPRANKSIDNANVQNGSGNALIQWDINLDNLNQEWQLRQTGTGGYVISHAGNGMVLSYETTDDAGEKIFQFPGASTVWQIIPTQITAKSVYDKKKSDKDWENEKIFAINKEDGHNTFYPYPSIAALKKDSVFSKPWLQPNSEFYKSLNGNWSFNWVANPAERPKDFFQEEFDVSSWDTIPVPSNWEMHGYGTPIYTNFTYPFLNNPPLIQPQKSYTNETEVNPVGSYRRDFNLPENWRDKQVFLHFDGVYSGMYVWINGHKVGYSQGANNDAEFDITEYLKLGKNTLAVEVYRWTDGSYLEDQDMFRLSGIHRDVYLVANPKIAIRNFEMSSRFNQDLSEATFSTSSLLRNFSGKKLKDLSLEVAVLDSSGKQVLELNQMIDKIDKYSEVSIDLKGKVQTPELWSAENPKLYSVIFILKDDNGKEIMAASNKFGFRKIEIRNKRVYINNKLVFFKGVNRHDTHPQFGKAIPVSSMLQDIKMMKQNNINTVRTSHYPNSPKMYAMYDYFGLYIMDEADLENHGNLGISNNPSWIPAFNDRLSRMIKRDINHPSVIFWSLGNEGGSGDNFFAMYELAKKLDGSRPVHYQGKNEAADIDSHMYPSLTDMENFDKKATDKPYFLCEYDHAMGNAMGNLQEYWDYIENSNRMIGGCIWDWVDQGINKPNEPSKHFFYGGDFGDRPNDHDFCANGIVTSNRQPTAKLAEVKKVYQYVKMERITDRDFDFKITNDYDFWNLNKFQISWKLLEDGIAIESGEIPTVDLNADASAIIHVPVTSELSADHEYFINFYFSLKHATAWAPQGHVLASDQFRIGNWLQVAKIPRKELPRIHVEKSGNSIKLSGEQFKVDFDTENFNLKNLIYDDQEILRNSEGFKLNWYRSISNDKYTDLRYYPTSESTIKKSFSKAEDGKSYILTAEKEVLIDRPGAAVSLKYDISYEVFANGTIEVHSTFKKPENEPLIRRLGLQLELDPEFNKIEWYGRGPIENYTDRKTAAFVGRYQKTVSEMASEEYINSQSQGNRENIRWIEMSSGSGKAFKISSLNVLSFSAIPFTDQELWETDHDFELREKKITKTYLNLDRIQQGLGNASCGPLPLDKYMIPENQELNFAFRIETVE</sequence>
<dbReference type="InterPro" id="IPR050347">
    <property type="entry name" value="Bact_Beta-galactosidase"/>
</dbReference>
<dbReference type="Pfam" id="PF02837">
    <property type="entry name" value="Glyco_hydro_2_N"/>
    <property type="match status" value="1"/>
</dbReference>
<dbReference type="SUPFAM" id="SSF74650">
    <property type="entry name" value="Galactose mutarotase-like"/>
    <property type="match status" value="1"/>
</dbReference>
<dbReference type="AlphaFoldDB" id="A0A1L7IAF0"/>
<dbReference type="InterPro" id="IPR006102">
    <property type="entry name" value="Ig-like_GH2"/>
</dbReference>
<dbReference type="InterPro" id="IPR000772">
    <property type="entry name" value="Ricin_B_lectin"/>
</dbReference>
<accession>A0A1L7IAF0</accession>
<comment type="catalytic activity">
    <reaction evidence="1 10">
        <text>Hydrolysis of terminal non-reducing beta-D-galactose residues in beta-D-galactosides.</text>
        <dbReference type="EC" id="3.2.1.23"/>
    </reaction>
</comment>
<dbReference type="Gene3D" id="2.60.40.10">
    <property type="entry name" value="Immunoglobulins"/>
    <property type="match status" value="2"/>
</dbReference>
<keyword evidence="13" id="KW-1185">Reference proteome</keyword>
<dbReference type="Gene3D" id="2.70.98.10">
    <property type="match status" value="1"/>
</dbReference>
<evidence type="ECO:0000256" key="6">
    <source>
        <dbReference type="ARBA" id="ARBA00022801"/>
    </source>
</evidence>
<evidence type="ECO:0000256" key="2">
    <source>
        <dbReference type="ARBA" id="ARBA00001913"/>
    </source>
</evidence>
<proteinExistence type="inferred from homology"/>
<evidence type="ECO:0000256" key="10">
    <source>
        <dbReference type="RuleBase" id="RU361154"/>
    </source>
</evidence>
<keyword evidence="6 10" id="KW-0378">Hydrolase</keyword>
<evidence type="ECO:0000256" key="9">
    <source>
        <dbReference type="ARBA" id="ARBA00032230"/>
    </source>
</evidence>
<dbReference type="InterPro" id="IPR006101">
    <property type="entry name" value="Glyco_hydro_2"/>
</dbReference>
<reference evidence="12 13" key="1">
    <citation type="submission" date="2016-07" db="EMBL/GenBank/DDBJ databases">
        <title>Multi-omics approach to identify versatile polysaccharide utilization systems of a marine flavobacterium Gramella flava.</title>
        <authorList>
            <person name="Tang K."/>
        </authorList>
    </citation>
    <scope>NUCLEOTIDE SEQUENCE [LARGE SCALE GENOMIC DNA]</scope>
    <source>
        <strain evidence="12 13">JLT2011</strain>
    </source>
</reference>
<evidence type="ECO:0000256" key="7">
    <source>
        <dbReference type="ARBA" id="ARBA00022837"/>
    </source>
</evidence>
<dbReference type="InterPro" id="IPR006103">
    <property type="entry name" value="Glyco_hydro_2_cat"/>
</dbReference>
<feature type="domain" description="Beta galactosidase small chain/" evidence="11">
    <location>
        <begin position="871"/>
        <end position="1144"/>
    </location>
</feature>
<dbReference type="Pfam" id="PF16353">
    <property type="entry name" value="LacZ_4"/>
    <property type="match status" value="1"/>
</dbReference>
<evidence type="ECO:0000256" key="5">
    <source>
        <dbReference type="ARBA" id="ARBA00012756"/>
    </source>
</evidence>
<comment type="subunit">
    <text evidence="4">Monomer.</text>
</comment>
<dbReference type="InterPro" id="IPR014718">
    <property type="entry name" value="GH-type_carb-bd"/>
</dbReference>
<dbReference type="Pfam" id="PF02929">
    <property type="entry name" value="Bgal_small_N"/>
    <property type="match status" value="1"/>
</dbReference>
<evidence type="ECO:0000313" key="13">
    <source>
        <dbReference type="Proteomes" id="UP000186230"/>
    </source>
</evidence>
<comment type="cofactor">
    <cofactor evidence="2">
        <name>Ca(2+)</name>
        <dbReference type="ChEBI" id="CHEBI:29108"/>
    </cofactor>
</comment>